<sequence length="598" mass="63391">MSILVFGHNRSLSMWMAMVVFISIFWLPDSSSLQTTQPMKAWGGVRNASQTDANDDDNTDGSSDLNNNSSVANASQPFALNGTIPGPHLVVSGRLVKPSHHSLLTTQMRGPSVYYGTPLVHLLAKEEEIEEEYEEVKAPKKLLGKLGGKKGDGKKVLALPVQESEYEEQVPVVEVKPAKKLKIKKPKVKPVAVAVDDGYDALPVATVMTPGYGAAAKPLLSAGYAPSPPSLAYPGHYRIDSQPNGKFIPHFRQDASDGGAIISANDSQSNSNSTVVESRATLTGIRSVPTYGSQVIPGYLATGQSYLNARNATTTNVDERNKYNVYSAGVPQASLNFNAYAAPYSPAPTAGYPVASPTYAAAAPATPAAAPALSYPKVLSTVLGYYPATSGAYPTNYTQQQYDYSMPVAVVNVFCSDPHYPCSCTIYLTEINSYNMLISGVCSGLPKNSKFMMNLYPSGDITAGCNALGHSLAGYRSPAAIQLGSIKSDYHGVAFVNKLKHASIGVTCDKYGYKDSILGRAVGLVEMAIPVPAAYRRTLAGYAAQLPSAGYGGAAPLHLALAPSKIAACGVIGLAGKDNSYETRELKSKLIANARHEE</sequence>
<evidence type="ECO:0000313" key="4">
    <source>
        <dbReference type="Proteomes" id="UP000194236"/>
    </source>
</evidence>
<dbReference type="AlphaFoldDB" id="A0A1Y3BBU1"/>
<reference evidence="3 4" key="1">
    <citation type="submission" date="2017-03" db="EMBL/GenBank/DDBJ databases">
        <title>Genome Survey of Euroglyphus maynei.</title>
        <authorList>
            <person name="Arlian L.G."/>
            <person name="Morgan M.S."/>
            <person name="Rider S.D."/>
        </authorList>
    </citation>
    <scope>NUCLEOTIDE SEQUENCE [LARGE SCALE GENOMIC DNA]</scope>
    <source>
        <strain evidence="3">Arlian Lab</strain>
        <tissue evidence="3">Whole body</tissue>
    </source>
</reference>
<feature type="compositionally biased region" description="Polar residues" evidence="1">
    <location>
        <begin position="60"/>
        <end position="72"/>
    </location>
</feature>
<feature type="signal peptide" evidence="2">
    <location>
        <begin position="1"/>
        <end position="32"/>
    </location>
</feature>
<comment type="caution">
    <text evidence="3">The sequence shown here is derived from an EMBL/GenBank/DDBJ whole genome shotgun (WGS) entry which is preliminary data.</text>
</comment>
<feature type="region of interest" description="Disordered" evidence="1">
    <location>
        <begin position="46"/>
        <end position="72"/>
    </location>
</feature>
<gene>
    <name evidence="3" type="ORF">BLA29_000267</name>
</gene>
<dbReference type="GO" id="GO:0006801">
    <property type="term" value="P:superoxide metabolic process"/>
    <property type="evidence" value="ECO:0007669"/>
    <property type="project" value="InterPro"/>
</dbReference>
<dbReference type="InterPro" id="IPR036423">
    <property type="entry name" value="SOD-like_Cu/Zn_dom_sf"/>
</dbReference>
<feature type="chain" id="PRO_5012033949" evidence="2">
    <location>
        <begin position="33"/>
        <end position="598"/>
    </location>
</feature>
<dbReference type="Proteomes" id="UP000194236">
    <property type="component" value="Unassembled WGS sequence"/>
</dbReference>
<keyword evidence="4" id="KW-1185">Reference proteome</keyword>
<accession>A0A1Y3BBU1</accession>
<evidence type="ECO:0000313" key="3">
    <source>
        <dbReference type="EMBL" id="OTF78360.1"/>
    </source>
</evidence>
<dbReference type="EMBL" id="MUJZ01028217">
    <property type="protein sequence ID" value="OTF78360.1"/>
    <property type="molecule type" value="Genomic_DNA"/>
</dbReference>
<dbReference type="GO" id="GO:0046872">
    <property type="term" value="F:metal ion binding"/>
    <property type="evidence" value="ECO:0007669"/>
    <property type="project" value="InterPro"/>
</dbReference>
<keyword evidence="2" id="KW-0732">Signal</keyword>
<dbReference type="OrthoDB" id="2015551at2759"/>
<evidence type="ECO:0000256" key="1">
    <source>
        <dbReference type="SAM" id="MobiDB-lite"/>
    </source>
</evidence>
<evidence type="ECO:0000256" key="2">
    <source>
        <dbReference type="SAM" id="SignalP"/>
    </source>
</evidence>
<dbReference type="SUPFAM" id="SSF49329">
    <property type="entry name" value="Cu,Zn superoxide dismutase-like"/>
    <property type="match status" value="1"/>
</dbReference>
<proteinExistence type="predicted"/>
<protein>
    <submittedName>
        <fullName evidence="3">Uncharacterized protein</fullName>
    </submittedName>
</protein>
<name>A0A1Y3BBU1_EURMA</name>
<organism evidence="3 4">
    <name type="scientific">Euroglyphus maynei</name>
    <name type="common">Mayne's house dust mite</name>
    <dbReference type="NCBI Taxonomy" id="6958"/>
    <lineage>
        <taxon>Eukaryota</taxon>
        <taxon>Metazoa</taxon>
        <taxon>Ecdysozoa</taxon>
        <taxon>Arthropoda</taxon>
        <taxon>Chelicerata</taxon>
        <taxon>Arachnida</taxon>
        <taxon>Acari</taxon>
        <taxon>Acariformes</taxon>
        <taxon>Sarcoptiformes</taxon>
        <taxon>Astigmata</taxon>
        <taxon>Psoroptidia</taxon>
        <taxon>Analgoidea</taxon>
        <taxon>Pyroglyphidae</taxon>
        <taxon>Pyroglyphinae</taxon>
        <taxon>Euroglyphus</taxon>
    </lineage>
</organism>